<dbReference type="AlphaFoldDB" id="A0A4C1ZN78"/>
<reference evidence="2 3" key="1">
    <citation type="journal article" date="2019" name="Commun. Biol.">
        <title>The bagworm genome reveals a unique fibroin gene that provides high tensile strength.</title>
        <authorList>
            <person name="Kono N."/>
            <person name="Nakamura H."/>
            <person name="Ohtoshi R."/>
            <person name="Tomita M."/>
            <person name="Numata K."/>
            <person name="Arakawa K."/>
        </authorList>
    </citation>
    <scope>NUCLEOTIDE SEQUENCE [LARGE SCALE GENOMIC DNA]</scope>
</reference>
<proteinExistence type="predicted"/>
<evidence type="ECO:0000313" key="3">
    <source>
        <dbReference type="Proteomes" id="UP000299102"/>
    </source>
</evidence>
<comment type="caution">
    <text evidence="2">The sequence shown here is derived from an EMBL/GenBank/DDBJ whole genome shotgun (WGS) entry which is preliminary data.</text>
</comment>
<dbReference type="Proteomes" id="UP000299102">
    <property type="component" value="Unassembled WGS sequence"/>
</dbReference>
<keyword evidence="3" id="KW-1185">Reference proteome</keyword>
<evidence type="ECO:0000256" key="1">
    <source>
        <dbReference type="SAM" id="MobiDB-lite"/>
    </source>
</evidence>
<accession>A0A4C1ZN78</accession>
<gene>
    <name evidence="2" type="ORF">EVAR_63763_1</name>
</gene>
<evidence type="ECO:0000313" key="2">
    <source>
        <dbReference type="EMBL" id="GBP89936.1"/>
    </source>
</evidence>
<protein>
    <submittedName>
        <fullName evidence="2">Uncharacterized protein</fullName>
    </submittedName>
</protein>
<feature type="region of interest" description="Disordered" evidence="1">
    <location>
        <begin position="1"/>
        <end position="24"/>
    </location>
</feature>
<name>A0A4C1ZN78_EUMVA</name>
<organism evidence="2 3">
    <name type="scientific">Eumeta variegata</name>
    <name type="common">Bagworm moth</name>
    <name type="synonym">Eumeta japonica</name>
    <dbReference type="NCBI Taxonomy" id="151549"/>
    <lineage>
        <taxon>Eukaryota</taxon>
        <taxon>Metazoa</taxon>
        <taxon>Ecdysozoa</taxon>
        <taxon>Arthropoda</taxon>
        <taxon>Hexapoda</taxon>
        <taxon>Insecta</taxon>
        <taxon>Pterygota</taxon>
        <taxon>Neoptera</taxon>
        <taxon>Endopterygota</taxon>
        <taxon>Lepidoptera</taxon>
        <taxon>Glossata</taxon>
        <taxon>Ditrysia</taxon>
        <taxon>Tineoidea</taxon>
        <taxon>Psychidae</taxon>
        <taxon>Oiketicinae</taxon>
        <taxon>Eumeta</taxon>
    </lineage>
</organism>
<dbReference type="EMBL" id="BGZK01002045">
    <property type="protein sequence ID" value="GBP89936.1"/>
    <property type="molecule type" value="Genomic_DNA"/>
</dbReference>
<sequence length="79" mass="8617">MGIQHCNYPTVSEPRHDVPAKPGGAYDLQQAQCVSCIRAQIKEQNEHASHQKAGGYRYRSSYPLTLATSEEVPSALSAS</sequence>